<dbReference type="GO" id="GO:0009409">
    <property type="term" value="P:response to cold"/>
    <property type="evidence" value="ECO:0007669"/>
    <property type="project" value="TreeGrafter"/>
</dbReference>
<evidence type="ECO:0000256" key="1">
    <source>
        <dbReference type="ARBA" id="ARBA00022737"/>
    </source>
</evidence>
<organism evidence="3 4">
    <name type="scientific">Lactuca saligna</name>
    <name type="common">Willowleaf lettuce</name>
    <dbReference type="NCBI Taxonomy" id="75948"/>
    <lineage>
        <taxon>Eukaryota</taxon>
        <taxon>Viridiplantae</taxon>
        <taxon>Streptophyta</taxon>
        <taxon>Embryophyta</taxon>
        <taxon>Tracheophyta</taxon>
        <taxon>Spermatophyta</taxon>
        <taxon>Magnoliopsida</taxon>
        <taxon>eudicotyledons</taxon>
        <taxon>Gunneridae</taxon>
        <taxon>Pentapetalae</taxon>
        <taxon>asterids</taxon>
        <taxon>campanulids</taxon>
        <taxon>Asterales</taxon>
        <taxon>Asteraceae</taxon>
        <taxon>Cichorioideae</taxon>
        <taxon>Cichorieae</taxon>
        <taxon>Lactucinae</taxon>
        <taxon>Lactuca</taxon>
    </lineage>
</organism>
<dbReference type="GO" id="GO:0005509">
    <property type="term" value="F:calcium ion binding"/>
    <property type="evidence" value="ECO:0007669"/>
    <property type="project" value="InterPro"/>
</dbReference>
<dbReference type="InterPro" id="IPR018502">
    <property type="entry name" value="Annexin_repeat"/>
</dbReference>
<dbReference type="GO" id="GO:0005737">
    <property type="term" value="C:cytoplasm"/>
    <property type="evidence" value="ECO:0007669"/>
    <property type="project" value="TreeGrafter"/>
</dbReference>
<dbReference type="PANTHER" id="PTHR10502">
    <property type="entry name" value="ANNEXIN"/>
    <property type="match status" value="1"/>
</dbReference>
<dbReference type="GO" id="GO:0001786">
    <property type="term" value="F:phosphatidylserine binding"/>
    <property type="evidence" value="ECO:0007669"/>
    <property type="project" value="TreeGrafter"/>
</dbReference>
<dbReference type="Pfam" id="PF00191">
    <property type="entry name" value="Annexin"/>
    <property type="match status" value="1"/>
</dbReference>
<dbReference type="InterPro" id="IPR037104">
    <property type="entry name" value="Annexin_sf"/>
</dbReference>
<dbReference type="GO" id="GO:0009651">
    <property type="term" value="P:response to salt stress"/>
    <property type="evidence" value="ECO:0007669"/>
    <property type="project" value="TreeGrafter"/>
</dbReference>
<dbReference type="EMBL" id="OX465084">
    <property type="protein sequence ID" value="CAI9299020.1"/>
    <property type="molecule type" value="Genomic_DNA"/>
</dbReference>
<gene>
    <name evidence="3" type="ORF">LSALG_LOCUS37750</name>
</gene>
<dbReference type="PANTHER" id="PTHR10502:SF196">
    <property type="entry name" value="ANNEXIN D4"/>
    <property type="match status" value="1"/>
</dbReference>
<proteinExistence type="predicted"/>
<dbReference type="AlphaFoldDB" id="A0AA36EMP1"/>
<reference evidence="3" key="1">
    <citation type="submission" date="2023-04" db="EMBL/GenBank/DDBJ databases">
        <authorList>
            <person name="Vijverberg K."/>
            <person name="Xiong W."/>
            <person name="Schranz E."/>
        </authorList>
    </citation>
    <scope>NUCLEOTIDE SEQUENCE</scope>
</reference>
<dbReference type="SUPFAM" id="SSF47874">
    <property type="entry name" value="Annexin"/>
    <property type="match status" value="1"/>
</dbReference>
<sequence>MTSVIENEDLQDALDGMGIHEVSIVNTFGNLSKDVMQNVFGDSSGVEDFNGLKPIFNYDHQNNLEARFLVFKNALVMYSQHPFERDARLLHVALNDLENFHQKKVVVELMCTRTLPEIVGFSMAYDAIFRTNFKEDLKAITPKTLDLQVLLGVCELPYKGKMDLEHWRRNGDFCGIVGAGKAEDVLKKMTDDRITSINSWMKNNIDFPFDDVKTNKMFEIVQQCIEDPVGYFTKVLEDSFSSRSADTLTRVIVTRNSIDLALIDGEFTKRGKKSLCERIGNTCLGDYKDFLLTLVPASAALITPKTTKTPKKKRGSFFPFR</sequence>
<evidence type="ECO:0000256" key="2">
    <source>
        <dbReference type="ARBA" id="ARBA00023216"/>
    </source>
</evidence>
<protein>
    <submittedName>
        <fullName evidence="3">Uncharacterized protein</fullName>
    </submittedName>
</protein>
<evidence type="ECO:0000313" key="3">
    <source>
        <dbReference type="EMBL" id="CAI9299020.1"/>
    </source>
</evidence>
<dbReference type="GO" id="GO:0009414">
    <property type="term" value="P:response to water deprivation"/>
    <property type="evidence" value="ECO:0007669"/>
    <property type="project" value="TreeGrafter"/>
</dbReference>
<dbReference type="Gene3D" id="1.10.220.10">
    <property type="entry name" value="Annexin"/>
    <property type="match status" value="1"/>
</dbReference>
<dbReference type="GO" id="GO:0005886">
    <property type="term" value="C:plasma membrane"/>
    <property type="evidence" value="ECO:0007669"/>
    <property type="project" value="TreeGrafter"/>
</dbReference>
<accession>A0AA36EMP1</accession>
<dbReference type="Proteomes" id="UP001177003">
    <property type="component" value="Chromosome 8"/>
</dbReference>
<keyword evidence="4" id="KW-1185">Reference proteome</keyword>
<dbReference type="GO" id="GO:0009408">
    <property type="term" value="P:response to heat"/>
    <property type="evidence" value="ECO:0007669"/>
    <property type="project" value="TreeGrafter"/>
</dbReference>
<dbReference type="SMART" id="SM00335">
    <property type="entry name" value="ANX"/>
    <property type="match status" value="1"/>
</dbReference>
<keyword evidence="2" id="KW-0041">Annexin</keyword>
<dbReference type="GO" id="GO:0005544">
    <property type="term" value="F:calcium-dependent phospholipid binding"/>
    <property type="evidence" value="ECO:0007669"/>
    <property type="project" value="InterPro"/>
</dbReference>
<name>A0AA36EMP1_LACSI</name>
<evidence type="ECO:0000313" key="4">
    <source>
        <dbReference type="Proteomes" id="UP001177003"/>
    </source>
</evidence>
<keyword evidence="1" id="KW-0677">Repeat</keyword>